<reference evidence="1" key="1">
    <citation type="journal article" date="2007" name="PLoS Biol.">
        <title>Rate of evolution in brain-expressed genes in humans and other primates.</title>
        <authorList>
            <person name="Wang H.-Y."/>
            <person name="Chien H.-C."/>
            <person name="Osada N."/>
            <person name="Hashimoto K."/>
            <person name="Sugano S."/>
            <person name="Gojobori T."/>
            <person name="Chou C.-K."/>
            <person name="Tsai S.-F."/>
            <person name="Wu C.-I."/>
            <person name="Shen C.-K.J."/>
        </authorList>
    </citation>
    <scope>NUCLEOTIDE SEQUENCE</scope>
</reference>
<sequence>MPHTTAQPLRGDQITVFIVTSWSPSLLVKKGLLYLVGDRHLRRSPRAGKRFYSLAVYIRMSDACIHVDHNGPLKFGGQGFCL</sequence>
<evidence type="ECO:0000313" key="1">
    <source>
        <dbReference type="EMBL" id="BAE87503.1"/>
    </source>
</evidence>
<protein>
    <submittedName>
        <fullName evidence="1">Macaca fascicularis brain cDNA, clone: QmoA-10903</fullName>
    </submittedName>
</protein>
<organism evidence="1">
    <name type="scientific">Macaca fascicularis</name>
    <name type="common">Crab-eating macaque</name>
    <name type="synonym">Cynomolgus monkey</name>
    <dbReference type="NCBI Taxonomy" id="9541"/>
    <lineage>
        <taxon>Eukaryota</taxon>
        <taxon>Metazoa</taxon>
        <taxon>Chordata</taxon>
        <taxon>Craniata</taxon>
        <taxon>Vertebrata</taxon>
        <taxon>Euteleostomi</taxon>
        <taxon>Mammalia</taxon>
        <taxon>Eutheria</taxon>
        <taxon>Euarchontoglires</taxon>
        <taxon>Primates</taxon>
        <taxon>Haplorrhini</taxon>
        <taxon>Catarrhini</taxon>
        <taxon>Cercopithecidae</taxon>
        <taxon>Cercopithecinae</taxon>
        <taxon>Macaca</taxon>
    </lineage>
</organism>
<name>I7GH68_MACFA</name>
<dbReference type="AlphaFoldDB" id="I7GH68"/>
<dbReference type="EMBL" id="AB170440">
    <property type="protein sequence ID" value="BAE87503.1"/>
    <property type="molecule type" value="mRNA"/>
</dbReference>
<accession>I7GH68</accession>
<proteinExistence type="evidence at transcript level"/>